<dbReference type="GO" id="GO:0004525">
    <property type="term" value="F:ribonuclease III activity"/>
    <property type="evidence" value="ECO:0007669"/>
    <property type="project" value="UniProtKB-EC"/>
</dbReference>
<evidence type="ECO:0000313" key="11">
    <source>
        <dbReference type="EMBL" id="MFM1524666.1"/>
    </source>
</evidence>
<evidence type="ECO:0000256" key="1">
    <source>
        <dbReference type="ARBA" id="ARBA00000109"/>
    </source>
</evidence>
<dbReference type="Proteomes" id="UP001629536">
    <property type="component" value="Unassembled WGS sequence"/>
</dbReference>
<dbReference type="InterPro" id="IPR000999">
    <property type="entry name" value="RNase_III_dom"/>
</dbReference>
<feature type="binding site" evidence="8">
    <location>
        <position position="127"/>
    </location>
    <ligand>
        <name>Mg(2+)</name>
        <dbReference type="ChEBI" id="CHEBI:18420"/>
    </ligand>
</feature>
<organism evidence="11 12">
    <name type="scientific">Helcococcus bovis</name>
    <dbReference type="NCBI Taxonomy" id="3153252"/>
    <lineage>
        <taxon>Bacteria</taxon>
        <taxon>Bacillati</taxon>
        <taxon>Bacillota</taxon>
        <taxon>Tissierellia</taxon>
        <taxon>Tissierellales</taxon>
        <taxon>Peptoniphilaceae</taxon>
        <taxon>Helcococcus</taxon>
    </lineage>
</organism>
<keyword evidence="6 8" id="KW-0378">Hydrolase</keyword>
<evidence type="ECO:0000256" key="2">
    <source>
        <dbReference type="ARBA" id="ARBA00010183"/>
    </source>
</evidence>
<comment type="subcellular location">
    <subcellularLocation>
        <location evidence="8">Cytoplasm</location>
    </subcellularLocation>
</comment>
<dbReference type="PROSITE" id="PS50137">
    <property type="entry name" value="DS_RBD"/>
    <property type="match status" value="1"/>
</dbReference>
<evidence type="ECO:0000259" key="9">
    <source>
        <dbReference type="PROSITE" id="PS50137"/>
    </source>
</evidence>
<dbReference type="Pfam" id="PF14622">
    <property type="entry name" value="Ribonucleas_3_3"/>
    <property type="match status" value="1"/>
</dbReference>
<evidence type="ECO:0000256" key="7">
    <source>
        <dbReference type="ARBA" id="ARBA00022884"/>
    </source>
</evidence>
<dbReference type="CDD" id="cd10845">
    <property type="entry name" value="DSRM_RNAse_III_family"/>
    <property type="match status" value="1"/>
</dbReference>
<dbReference type="NCBIfam" id="TIGR02191">
    <property type="entry name" value="RNaseIII"/>
    <property type="match status" value="1"/>
</dbReference>
<comment type="subunit">
    <text evidence="8">Homodimer.</text>
</comment>
<keyword evidence="3 8" id="KW-0507">mRNA processing</keyword>
<evidence type="ECO:0000256" key="5">
    <source>
        <dbReference type="ARBA" id="ARBA00022759"/>
    </source>
</evidence>
<feature type="active site" evidence="8">
    <location>
        <position position="127"/>
    </location>
</feature>
<dbReference type="CDD" id="cd00593">
    <property type="entry name" value="RIBOc"/>
    <property type="match status" value="1"/>
</dbReference>
<dbReference type="SUPFAM" id="SSF54768">
    <property type="entry name" value="dsRNA-binding domain-like"/>
    <property type="match status" value="1"/>
</dbReference>
<dbReference type="PANTHER" id="PTHR11207">
    <property type="entry name" value="RIBONUCLEASE III"/>
    <property type="match status" value="1"/>
</dbReference>
<dbReference type="InterPro" id="IPR011907">
    <property type="entry name" value="RNase_III"/>
</dbReference>
<gene>
    <name evidence="8 11" type="primary">rnc</name>
    <name evidence="11" type="ORF">ABGF40_03165</name>
</gene>
<dbReference type="EMBL" id="JBFNFH010000005">
    <property type="protein sequence ID" value="MFM1524666.1"/>
    <property type="molecule type" value="Genomic_DNA"/>
</dbReference>
<feature type="binding site" evidence="8">
    <location>
        <position position="124"/>
    </location>
    <ligand>
        <name>Mg(2+)</name>
        <dbReference type="ChEBI" id="CHEBI:18420"/>
    </ligand>
</feature>
<sequence length="238" mass="27419">MNEDRIAKLNKLEKKLNYKFNDINLLNLAFIHTSYTNEHSDFKNKSNERLEFLGDAVCELAFSEILFKNFKPKQEGFLTKVRANLVCEKSFSELADHLELSEFLLLGKGEEKTGGRDKPSIKSDAFEAVMGALYLDGGYDVVFNFIYNLIIDKVKELKIQKESVNDYKSMLQEYLHKKNKSNSTYKLVNEIGPSHNKLFYFEFYIDDKKISEGNGKNKKIAEQMAAKNALEKLGVLKK</sequence>
<comment type="function">
    <text evidence="8">Digests double-stranded RNA. Involved in the processing of primary rRNA transcript to yield the immediate precursors to the large and small rRNAs (23S and 16S). Processes some mRNAs, and tRNAs when they are encoded in the rRNA operon. Processes pre-crRNA and tracrRNA of type II CRISPR loci if present in the organism.</text>
</comment>
<keyword evidence="8" id="KW-0479">Metal-binding</keyword>
<keyword evidence="8" id="KW-0963">Cytoplasm</keyword>
<dbReference type="HAMAP" id="MF_00104">
    <property type="entry name" value="RNase_III"/>
    <property type="match status" value="1"/>
</dbReference>
<dbReference type="PROSITE" id="PS00517">
    <property type="entry name" value="RNASE_3_1"/>
    <property type="match status" value="1"/>
</dbReference>
<name>A0ABW9F6P4_9FIRM</name>
<dbReference type="RefSeq" id="WP_408105636.1">
    <property type="nucleotide sequence ID" value="NZ_JBFNFH010000005.1"/>
</dbReference>
<feature type="domain" description="DRBM" evidence="9">
    <location>
        <begin position="166"/>
        <end position="235"/>
    </location>
</feature>
<accession>A0ABW9F6P4</accession>
<dbReference type="Gene3D" id="1.10.1520.10">
    <property type="entry name" value="Ribonuclease III domain"/>
    <property type="match status" value="1"/>
</dbReference>
<comment type="catalytic activity">
    <reaction evidence="1 8">
        <text>Endonucleolytic cleavage to 5'-phosphomonoester.</text>
        <dbReference type="EC" id="3.1.26.3"/>
    </reaction>
</comment>
<comment type="similarity">
    <text evidence="2">Belongs to the ribonuclease III family.</text>
</comment>
<keyword evidence="8" id="KW-0460">Magnesium</keyword>
<protein>
    <recommendedName>
        <fullName evidence="8">Ribonuclease 3</fullName>
        <ecNumber evidence="8">3.1.26.3</ecNumber>
    </recommendedName>
    <alternativeName>
        <fullName evidence="8">Ribonuclease III</fullName>
        <shortName evidence="8">RNase III</shortName>
    </alternativeName>
</protein>
<evidence type="ECO:0000256" key="8">
    <source>
        <dbReference type="HAMAP-Rule" id="MF_00104"/>
    </source>
</evidence>
<keyword evidence="8" id="KW-0698">rRNA processing</keyword>
<feature type="binding site" evidence="8">
    <location>
        <position position="51"/>
    </location>
    <ligand>
        <name>Mg(2+)</name>
        <dbReference type="ChEBI" id="CHEBI:18420"/>
    </ligand>
</feature>
<dbReference type="InterPro" id="IPR014720">
    <property type="entry name" value="dsRBD_dom"/>
</dbReference>
<dbReference type="Gene3D" id="3.30.160.20">
    <property type="match status" value="1"/>
</dbReference>
<keyword evidence="12" id="KW-1185">Reference proteome</keyword>
<feature type="active site" evidence="8">
    <location>
        <position position="55"/>
    </location>
</feature>
<evidence type="ECO:0000256" key="4">
    <source>
        <dbReference type="ARBA" id="ARBA00022722"/>
    </source>
</evidence>
<feature type="domain" description="RNase III" evidence="10">
    <location>
        <begin position="9"/>
        <end position="138"/>
    </location>
</feature>
<dbReference type="EC" id="3.1.26.3" evidence="8"/>
<keyword evidence="4 8" id="KW-0540">Nuclease</keyword>
<comment type="cofactor">
    <cofactor evidence="8">
        <name>Mg(2+)</name>
        <dbReference type="ChEBI" id="CHEBI:18420"/>
    </cofactor>
</comment>
<keyword evidence="5 8" id="KW-0255">Endonuclease</keyword>
<evidence type="ECO:0000313" key="12">
    <source>
        <dbReference type="Proteomes" id="UP001629536"/>
    </source>
</evidence>
<dbReference type="PROSITE" id="PS50142">
    <property type="entry name" value="RNASE_3_2"/>
    <property type="match status" value="1"/>
</dbReference>
<keyword evidence="8" id="KW-0699">rRNA-binding</keyword>
<dbReference type="InterPro" id="IPR036389">
    <property type="entry name" value="RNase_III_sf"/>
</dbReference>
<evidence type="ECO:0000256" key="3">
    <source>
        <dbReference type="ARBA" id="ARBA00022664"/>
    </source>
</evidence>
<dbReference type="SUPFAM" id="SSF69065">
    <property type="entry name" value="RNase III domain-like"/>
    <property type="match status" value="1"/>
</dbReference>
<dbReference type="SMART" id="SM00358">
    <property type="entry name" value="DSRM"/>
    <property type="match status" value="1"/>
</dbReference>
<reference evidence="11 12" key="1">
    <citation type="journal article" date="2024" name="Front. Microbiol.">
        <title>Pangenomic and biochemical analyses of Helcococcus ovis reveal widespread tetracycline resistance and a novel bacterial species, Helcococcus bovis.</title>
        <authorList>
            <person name="Cunha F."/>
            <person name="Zhai Y."/>
            <person name="Casaro S."/>
            <person name="Jones K.L."/>
            <person name="Hernandez M."/>
            <person name="Bisinotto R.S."/>
            <person name="Kariyawasam S."/>
            <person name="Brown M.B."/>
            <person name="Phillips A."/>
            <person name="Jeong K.C."/>
            <person name="Galvao K.N."/>
        </authorList>
    </citation>
    <scope>NUCLEOTIDE SEQUENCE [LARGE SCALE GENOMIC DNA]</scope>
    <source>
        <strain evidence="11 12">KG197</strain>
    </source>
</reference>
<dbReference type="PANTHER" id="PTHR11207:SF0">
    <property type="entry name" value="RIBONUCLEASE 3"/>
    <property type="match status" value="1"/>
</dbReference>
<keyword evidence="8" id="KW-0819">tRNA processing</keyword>
<dbReference type="SMART" id="SM00535">
    <property type="entry name" value="RIBOc"/>
    <property type="match status" value="1"/>
</dbReference>
<evidence type="ECO:0000256" key="6">
    <source>
        <dbReference type="ARBA" id="ARBA00022801"/>
    </source>
</evidence>
<proteinExistence type="inferred from homology"/>
<dbReference type="Pfam" id="PF00035">
    <property type="entry name" value="dsrm"/>
    <property type="match status" value="1"/>
</dbReference>
<keyword evidence="7 8" id="KW-0694">RNA-binding</keyword>
<evidence type="ECO:0000259" key="10">
    <source>
        <dbReference type="PROSITE" id="PS50142"/>
    </source>
</evidence>
<comment type="caution">
    <text evidence="11">The sequence shown here is derived from an EMBL/GenBank/DDBJ whole genome shotgun (WGS) entry which is preliminary data.</text>
</comment>